<dbReference type="AlphaFoldDB" id="Q2SMY7"/>
<evidence type="ECO:0000313" key="1">
    <source>
        <dbReference type="EMBL" id="ABC27987.1"/>
    </source>
</evidence>
<protein>
    <submittedName>
        <fullName evidence="1">Uncharacterized protein</fullName>
    </submittedName>
</protein>
<dbReference type="HOGENOM" id="CLU_3062118_0_0_6"/>
<keyword evidence="2" id="KW-1185">Reference proteome</keyword>
<organism evidence="1 2">
    <name type="scientific">Hahella chejuensis (strain KCTC 2396)</name>
    <dbReference type="NCBI Taxonomy" id="349521"/>
    <lineage>
        <taxon>Bacteria</taxon>
        <taxon>Pseudomonadati</taxon>
        <taxon>Pseudomonadota</taxon>
        <taxon>Gammaproteobacteria</taxon>
        <taxon>Oceanospirillales</taxon>
        <taxon>Hahellaceae</taxon>
        <taxon>Hahella</taxon>
    </lineage>
</organism>
<reference evidence="1 2" key="1">
    <citation type="journal article" date="2005" name="Nucleic Acids Res.">
        <title>Genomic blueprint of Hahella chejuensis, a marine microbe producing an algicidal agent.</title>
        <authorList>
            <person name="Jeong H."/>
            <person name="Yim J.H."/>
            <person name="Lee C."/>
            <person name="Choi S.-H."/>
            <person name="Park Y.K."/>
            <person name="Yoon S.H."/>
            <person name="Hur C.-G."/>
            <person name="Kang H.-Y."/>
            <person name="Kim D."/>
            <person name="Lee H.H."/>
            <person name="Park K.H."/>
            <person name="Park S.-H."/>
            <person name="Park H.-S."/>
            <person name="Lee H.K."/>
            <person name="Oh T.K."/>
            <person name="Kim J.F."/>
        </authorList>
    </citation>
    <scope>NUCLEOTIDE SEQUENCE [LARGE SCALE GENOMIC DNA]</scope>
    <source>
        <strain evidence="1 2">KCTC 2396</strain>
    </source>
</reference>
<dbReference type="OrthoDB" id="6118495at2"/>
<proteinExistence type="predicted"/>
<name>Q2SMY7_HAHCH</name>
<evidence type="ECO:0000313" key="2">
    <source>
        <dbReference type="Proteomes" id="UP000000238"/>
    </source>
</evidence>
<gene>
    <name evidence="1" type="ordered locus">HCH_01109</name>
</gene>
<dbReference type="KEGG" id="hch:HCH_01109"/>
<sequence length="53" mass="5924">MSSASSERQYPLTYDVAVYRRLSESDAFHSGAPPAFTKRVQLQECADCAGRLR</sequence>
<dbReference type="RefSeq" id="WP_011395062.1">
    <property type="nucleotide sequence ID" value="NC_007645.1"/>
</dbReference>
<dbReference type="Proteomes" id="UP000000238">
    <property type="component" value="Chromosome"/>
</dbReference>
<accession>Q2SMY7</accession>
<dbReference type="EMBL" id="CP000155">
    <property type="protein sequence ID" value="ABC27987.1"/>
    <property type="molecule type" value="Genomic_DNA"/>
</dbReference>